<keyword evidence="3" id="KW-1185">Reference proteome</keyword>
<name>A0A6A4HXW7_9AGAR</name>
<sequence>MDGNAPQPNERKRFFVLRTPRKPASAPRETTRSISVAGAIKRGYEKTKQLLFNPDGDYSLGSAIEQSLAVPDTFKLVDEKDPVSLKPLKLEIPYQDNDETAICIVTARYIRGEAKYAEKDWIELYFGTSSPHRNSRFTRVLFFIGLFRPETKEVIKIKKYLPDSSGQPGTIEITRTHNRQLHAGLTASQTPGLTLDYTADNGREVRFSTPEVKVKGIAFSDDMIRWDANETEGIGIESLQLRLALDDRLPVIARFRVVVDHISGQEWKNKARTHQIPEKPYQHIDLLLI</sequence>
<reference evidence="2" key="1">
    <citation type="journal article" date="2019" name="Environ. Microbiol.">
        <title>Fungal ecological strategies reflected in gene transcription - a case study of two litter decomposers.</title>
        <authorList>
            <person name="Barbi F."/>
            <person name="Kohler A."/>
            <person name="Barry K."/>
            <person name="Baskaran P."/>
            <person name="Daum C."/>
            <person name="Fauchery L."/>
            <person name="Ihrmark K."/>
            <person name="Kuo A."/>
            <person name="LaButti K."/>
            <person name="Lipzen A."/>
            <person name="Morin E."/>
            <person name="Grigoriev I.V."/>
            <person name="Henrissat B."/>
            <person name="Lindahl B."/>
            <person name="Martin F."/>
        </authorList>
    </citation>
    <scope>NUCLEOTIDE SEQUENCE</scope>
    <source>
        <strain evidence="2">JB14</strain>
    </source>
</reference>
<evidence type="ECO:0000313" key="3">
    <source>
        <dbReference type="Proteomes" id="UP000799118"/>
    </source>
</evidence>
<evidence type="ECO:0000256" key="1">
    <source>
        <dbReference type="SAM" id="MobiDB-lite"/>
    </source>
</evidence>
<dbReference type="EMBL" id="ML769439">
    <property type="protein sequence ID" value="KAE9402018.1"/>
    <property type="molecule type" value="Genomic_DNA"/>
</dbReference>
<evidence type="ECO:0000313" key="2">
    <source>
        <dbReference type="EMBL" id="KAE9402018.1"/>
    </source>
</evidence>
<protein>
    <submittedName>
        <fullName evidence="2">Uncharacterized protein</fullName>
    </submittedName>
</protein>
<proteinExistence type="predicted"/>
<accession>A0A6A4HXW7</accession>
<organism evidence="2 3">
    <name type="scientific">Gymnopus androsaceus JB14</name>
    <dbReference type="NCBI Taxonomy" id="1447944"/>
    <lineage>
        <taxon>Eukaryota</taxon>
        <taxon>Fungi</taxon>
        <taxon>Dikarya</taxon>
        <taxon>Basidiomycota</taxon>
        <taxon>Agaricomycotina</taxon>
        <taxon>Agaricomycetes</taxon>
        <taxon>Agaricomycetidae</taxon>
        <taxon>Agaricales</taxon>
        <taxon>Marasmiineae</taxon>
        <taxon>Omphalotaceae</taxon>
        <taxon>Gymnopus</taxon>
    </lineage>
</organism>
<dbReference type="Proteomes" id="UP000799118">
    <property type="component" value="Unassembled WGS sequence"/>
</dbReference>
<gene>
    <name evidence="2" type="ORF">BT96DRAFT_1017843</name>
</gene>
<feature type="region of interest" description="Disordered" evidence="1">
    <location>
        <begin position="1"/>
        <end position="31"/>
    </location>
</feature>
<dbReference type="AlphaFoldDB" id="A0A6A4HXW7"/>